<name>A0ABU7C3P7_9TELE</name>
<proteinExistence type="predicted"/>
<dbReference type="EMBL" id="JAHUTI010079277">
    <property type="protein sequence ID" value="MED6257517.1"/>
    <property type="molecule type" value="Genomic_DNA"/>
</dbReference>
<sequence length="103" mass="11965">MKVLAITDILHVKPRRCVPKCIRHTKQQQQQPFTRWVFFSQISYTINCLKPQNIPPSFLTMAVNRHVKSITAQVSRKYEPQVILTYMTEKGSFLISYISGNVP</sequence>
<keyword evidence="2" id="KW-1185">Reference proteome</keyword>
<comment type="caution">
    <text evidence="1">The sequence shown here is derived from an EMBL/GenBank/DDBJ whole genome shotgun (WGS) entry which is preliminary data.</text>
</comment>
<gene>
    <name evidence="1" type="ORF">ATANTOWER_025757</name>
</gene>
<evidence type="ECO:0000313" key="1">
    <source>
        <dbReference type="EMBL" id="MED6257517.1"/>
    </source>
</evidence>
<reference evidence="1 2" key="1">
    <citation type="submission" date="2021-07" db="EMBL/GenBank/DDBJ databases">
        <authorList>
            <person name="Palmer J.M."/>
        </authorList>
    </citation>
    <scope>NUCLEOTIDE SEQUENCE [LARGE SCALE GENOMIC DNA]</scope>
    <source>
        <strain evidence="1 2">AT_MEX2019</strain>
        <tissue evidence="1">Muscle</tissue>
    </source>
</reference>
<protein>
    <submittedName>
        <fullName evidence="1">Uncharacterized protein</fullName>
    </submittedName>
</protein>
<accession>A0ABU7C3P7</accession>
<evidence type="ECO:0000313" key="2">
    <source>
        <dbReference type="Proteomes" id="UP001345963"/>
    </source>
</evidence>
<organism evidence="1 2">
    <name type="scientific">Ataeniobius toweri</name>
    <dbReference type="NCBI Taxonomy" id="208326"/>
    <lineage>
        <taxon>Eukaryota</taxon>
        <taxon>Metazoa</taxon>
        <taxon>Chordata</taxon>
        <taxon>Craniata</taxon>
        <taxon>Vertebrata</taxon>
        <taxon>Euteleostomi</taxon>
        <taxon>Actinopterygii</taxon>
        <taxon>Neopterygii</taxon>
        <taxon>Teleostei</taxon>
        <taxon>Neoteleostei</taxon>
        <taxon>Acanthomorphata</taxon>
        <taxon>Ovalentaria</taxon>
        <taxon>Atherinomorphae</taxon>
        <taxon>Cyprinodontiformes</taxon>
        <taxon>Goodeidae</taxon>
        <taxon>Ataeniobius</taxon>
    </lineage>
</organism>
<dbReference type="Proteomes" id="UP001345963">
    <property type="component" value="Unassembled WGS sequence"/>
</dbReference>